<dbReference type="AlphaFoldDB" id="I1XJ01"/>
<dbReference type="Pfam" id="PF07963">
    <property type="entry name" value="N_methyl"/>
    <property type="match status" value="1"/>
</dbReference>
<dbReference type="eggNOG" id="COG2165">
    <property type="taxonomic scope" value="Bacteria"/>
</dbReference>
<feature type="region of interest" description="Disordered" evidence="1">
    <location>
        <begin position="108"/>
        <end position="128"/>
    </location>
</feature>
<reference evidence="3 4" key="2">
    <citation type="journal article" date="2013" name="Int. J. Syst. Evol. Microbiol.">
        <title>Methylophaga nitratireducenticrescens sp. nov. and Methylophaga frappieri sp. nov., isolated from the biofilm of the methanol-fed denitrification system treating the seawater at the Montreal Biodome.</title>
        <authorList>
            <person name="Villeneuve C."/>
            <person name="Martineau C."/>
            <person name="Mauffrey F."/>
            <person name="Villemur R."/>
        </authorList>
    </citation>
    <scope>NUCLEOTIDE SEQUENCE [LARGE SCALE GENOMIC DNA]</scope>
    <source>
        <strain evidence="3 4">JAM1</strain>
    </source>
</reference>
<name>I1XJ01_METNJ</name>
<dbReference type="Gene3D" id="3.30.700.10">
    <property type="entry name" value="Glycoprotein, Type 4 Pilin"/>
    <property type="match status" value="1"/>
</dbReference>
<keyword evidence="2" id="KW-1133">Transmembrane helix</keyword>
<dbReference type="KEGG" id="mej:Q7A_1544"/>
<evidence type="ECO:0008006" key="5">
    <source>
        <dbReference type="Google" id="ProtNLM"/>
    </source>
</evidence>
<feature type="compositionally biased region" description="Polar residues" evidence="1">
    <location>
        <begin position="116"/>
        <end position="128"/>
    </location>
</feature>
<keyword evidence="4" id="KW-1185">Reference proteome</keyword>
<accession>I1XJ01</accession>
<dbReference type="InterPro" id="IPR045584">
    <property type="entry name" value="Pilin-like"/>
</dbReference>
<sequence>MRCLLFYRQLKPSKPIRLPGNTAHNRQQSSFSLHPKNKMAGVTLLELLAVITLLAILATGALVAFDGVDDEARYSLTQFEIEEIRKALLQFRHDSGSKYFPKQGIYDCDDDPDGDSNTPNPELNFPNHISSYSQSEKVDWCKHPANFWMLFENPLTNNDWDPDTKRGWNGPYIRRKDRFLDIELRIPDKLSVSSIVNVWGIADTFETRQYRPDKPGKDRGIYWFDDTVSAIPFELYGNPYLAFELNDPDSARVMSTGPNGINESTGSIDPCDSRGDDIVLCLLR</sequence>
<dbReference type="PROSITE" id="PS00409">
    <property type="entry name" value="PROKAR_NTER_METHYL"/>
    <property type="match status" value="1"/>
</dbReference>
<dbReference type="EMBL" id="CP003390">
    <property type="protein sequence ID" value="AFI84370.1"/>
    <property type="molecule type" value="Genomic_DNA"/>
</dbReference>
<dbReference type="InterPro" id="IPR012902">
    <property type="entry name" value="N_methyl_site"/>
</dbReference>
<dbReference type="NCBIfam" id="TIGR02532">
    <property type="entry name" value="IV_pilin_GFxxxE"/>
    <property type="match status" value="1"/>
</dbReference>
<dbReference type="RefSeq" id="WP_014706743.1">
    <property type="nucleotide sequence ID" value="NC_017857.3"/>
</dbReference>
<evidence type="ECO:0000256" key="1">
    <source>
        <dbReference type="SAM" id="MobiDB-lite"/>
    </source>
</evidence>
<gene>
    <name evidence="3" type="ordered locus">Q7A_1544</name>
</gene>
<evidence type="ECO:0000256" key="2">
    <source>
        <dbReference type="SAM" id="Phobius"/>
    </source>
</evidence>
<proteinExistence type="predicted"/>
<evidence type="ECO:0000313" key="4">
    <source>
        <dbReference type="Proteomes" id="UP000009144"/>
    </source>
</evidence>
<dbReference type="SUPFAM" id="SSF54523">
    <property type="entry name" value="Pili subunits"/>
    <property type="match status" value="1"/>
</dbReference>
<keyword evidence="2" id="KW-0472">Membrane</keyword>
<protein>
    <recommendedName>
        <fullName evidence="5">Type II secretion system protein</fullName>
    </recommendedName>
</protein>
<dbReference type="Proteomes" id="UP000009144">
    <property type="component" value="Chromosome"/>
</dbReference>
<dbReference type="STRING" id="754476.Q7A_1544"/>
<reference evidence="3 4" key="1">
    <citation type="journal article" date="2012" name="J. Bacteriol.">
        <title>Complete genome sequences of Methylophaga sp. strain JAM1 and Methylophaga sp. strain JAM7.</title>
        <authorList>
            <person name="Villeneuve C."/>
            <person name="Martineau C."/>
            <person name="Mauffrey F."/>
            <person name="Villemur R."/>
        </authorList>
    </citation>
    <scope>NUCLEOTIDE SEQUENCE [LARGE SCALE GENOMIC DNA]</scope>
    <source>
        <strain evidence="3 4">JAM1</strain>
    </source>
</reference>
<feature type="transmembrane region" description="Helical" evidence="2">
    <location>
        <begin position="44"/>
        <end position="65"/>
    </location>
</feature>
<dbReference type="HOGENOM" id="CLU_979376_0_0_6"/>
<evidence type="ECO:0000313" key="3">
    <source>
        <dbReference type="EMBL" id="AFI84370.1"/>
    </source>
</evidence>
<keyword evidence="2" id="KW-0812">Transmembrane</keyword>
<dbReference type="PATRIC" id="fig|754476.3.peg.1524"/>
<organism evidence="3 4">
    <name type="scientific">Methylophaga nitratireducenticrescens</name>
    <dbReference type="NCBI Taxonomy" id="754476"/>
    <lineage>
        <taxon>Bacteria</taxon>
        <taxon>Pseudomonadati</taxon>
        <taxon>Pseudomonadota</taxon>
        <taxon>Gammaproteobacteria</taxon>
        <taxon>Thiotrichales</taxon>
        <taxon>Piscirickettsiaceae</taxon>
        <taxon>Methylophaga</taxon>
    </lineage>
</organism>